<evidence type="ECO:0000313" key="2">
    <source>
        <dbReference type="EMBL" id="TCC96821.1"/>
    </source>
</evidence>
<dbReference type="SUPFAM" id="SSF51735">
    <property type="entry name" value="NAD(P)-binding Rossmann-fold domains"/>
    <property type="match status" value="1"/>
</dbReference>
<dbReference type="InterPro" id="IPR001509">
    <property type="entry name" value="Epimerase_deHydtase"/>
</dbReference>
<gene>
    <name evidence="2" type="ORF">EZ437_20765</name>
</gene>
<keyword evidence="3" id="KW-1185">Reference proteome</keyword>
<dbReference type="Pfam" id="PF01370">
    <property type="entry name" value="Epimerase"/>
    <property type="match status" value="1"/>
</dbReference>
<dbReference type="OrthoDB" id="329806at2"/>
<comment type="caution">
    <text evidence="2">The sequence shown here is derived from an EMBL/GenBank/DDBJ whole genome shotgun (WGS) entry which is preliminary data.</text>
</comment>
<dbReference type="InterPro" id="IPR036291">
    <property type="entry name" value="NAD(P)-bd_dom_sf"/>
</dbReference>
<proteinExistence type="predicted"/>
<accession>A0A4R0N9F5</accession>
<dbReference type="PANTHER" id="PTHR43245">
    <property type="entry name" value="BIFUNCTIONAL POLYMYXIN RESISTANCE PROTEIN ARNA"/>
    <property type="match status" value="1"/>
</dbReference>
<dbReference type="Gene3D" id="3.40.50.720">
    <property type="entry name" value="NAD(P)-binding Rossmann-like Domain"/>
    <property type="match status" value="1"/>
</dbReference>
<evidence type="ECO:0000313" key="3">
    <source>
        <dbReference type="Proteomes" id="UP000293347"/>
    </source>
</evidence>
<dbReference type="AlphaFoldDB" id="A0A4R0N9F5"/>
<dbReference type="Proteomes" id="UP000293347">
    <property type="component" value="Unassembled WGS sequence"/>
</dbReference>
<name>A0A4R0N9F5_9SPHI</name>
<dbReference type="RefSeq" id="WP_131598055.1">
    <property type="nucleotide sequence ID" value="NZ_SJSL01000010.1"/>
</dbReference>
<dbReference type="PANTHER" id="PTHR43245:SF58">
    <property type="entry name" value="BLL5923 PROTEIN"/>
    <property type="match status" value="1"/>
</dbReference>
<feature type="domain" description="NAD-dependent epimerase/dehydratase" evidence="1">
    <location>
        <begin position="5"/>
        <end position="217"/>
    </location>
</feature>
<dbReference type="EMBL" id="SJSL01000010">
    <property type="protein sequence ID" value="TCC96821.1"/>
    <property type="molecule type" value="Genomic_DNA"/>
</dbReference>
<sequence length="307" mass="33955">MKLVSVTGHNGFVGSNLIPYLMNQNFEVTGVGRRTIPDAEYQQIAYDELPLHKCEALIHLAGKAHDLKGSGSSAEYFEVNTELTKNIFNTFLQSDATVFIYISSVKAAADSIEGILYEDVEARPLTAYGQSKLMAEEFLLHRILPKGKRVYVLRPCMIHGPGNKGNLNLLLQVIKKSLPYPLAAFENKRSLLSIQNLLFTINALINDSQIASGIYNIADDEPLSTNEIVDALGEALNKKAVKWRINPGLIRILASIGDRFPLPLNSDKLQKLTESFVVNNDKIKKAMSITNFSISSKEGLTYTALNI</sequence>
<evidence type="ECO:0000259" key="1">
    <source>
        <dbReference type="Pfam" id="PF01370"/>
    </source>
</evidence>
<reference evidence="2 3" key="1">
    <citation type="submission" date="2019-02" db="EMBL/GenBank/DDBJ databases">
        <title>Pedobacter sp. RP-1-14 sp. nov., isolated from Arctic soil.</title>
        <authorList>
            <person name="Dahal R.H."/>
        </authorList>
    </citation>
    <scope>NUCLEOTIDE SEQUENCE [LARGE SCALE GENOMIC DNA]</scope>
    <source>
        <strain evidence="2 3">RP-1-14</strain>
    </source>
</reference>
<organism evidence="2 3">
    <name type="scientific">Pedobacter psychroterrae</name>
    <dbReference type="NCBI Taxonomy" id="2530453"/>
    <lineage>
        <taxon>Bacteria</taxon>
        <taxon>Pseudomonadati</taxon>
        <taxon>Bacteroidota</taxon>
        <taxon>Sphingobacteriia</taxon>
        <taxon>Sphingobacteriales</taxon>
        <taxon>Sphingobacteriaceae</taxon>
        <taxon>Pedobacter</taxon>
    </lineage>
</organism>
<dbReference type="InterPro" id="IPR050177">
    <property type="entry name" value="Lipid_A_modif_metabolic_enz"/>
</dbReference>
<protein>
    <submittedName>
        <fullName evidence="2">NAD-dependent epimerase/dehydratase family protein</fullName>
    </submittedName>
</protein>